<dbReference type="Proteomes" id="UP000030758">
    <property type="component" value="Unassembled WGS sequence"/>
</dbReference>
<evidence type="ECO:0000313" key="2">
    <source>
        <dbReference type="EMBL" id="KFD67807.1"/>
    </source>
</evidence>
<dbReference type="Proteomes" id="UP000030764">
    <property type="component" value="Unassembled WGS sequence"/>
</dbReference>
<gene>
    <name evidence="1" type="ORF">M513_07540</name>
    <name evidence="2" type="ORF">M514_07540</name>
</gene>
<evidence type="ECO:0000313" key="3">
    <source>
        <dbReference type="Proteomes" id="UP000030764"/>
    </source>
</evidence>
<name>A0A085NEB1_9BILA</name>
<dbReference type="AlphaFoldDB" id="A0A085NEB1"/>
<evidence type="ECO:0000313" key="1">
    <source>
        <dbReference type="EMBL" id="KFD51661.1"/>
    </source>
</evidence>
<organism evidence="2">
    <name type="scientific">Trichuris suis</name>
    <name type="common">pig whipworm</name>
    <dbReference type="NCBI Taxonomy" id="68888"/>
    <lineage>
        <taxon>Eukaryota</taxon>
        <taxon>Metazoa</taxon>
        <taxon>Ecdysozoa</taxon>
        <taxon>Nematoda</taxon>
        <taxon>Enoplea</taxon>
        <taxon>Dorylaimia</taxon>
        <taxon>Trichinellida</taxon>
        <taxon>Trichuridae</taxon>
        <taxon>Trichuris</taxon>
    </lineage>
</organism>
<accession>A0A085NEB1</accession>
<keyword evidence="3" id="KW-1185">Reference proteome</keyword>
<proteinExistence type="predicted"/>
<sequence>MHNQSHVRIGNEVTLYDQLAKRRYAPCCHVIICHRTAFLPIQSRQIAAIEIFKPMRLANRFCWFRSPNVSLASVGRRRGSILLHIGGRRTTEVKELKALLLPFCLAQLAICQGDELKFDSIEWRGHLHFTRS</sequence>
<dbReference type="EMBL" id="KL367511">
    <property type="protein sequence ID" value="KFD67807.1"/>
    <property type="molecule type" value="Genomic_DNA"/>
</dbReference>
<dbReference type="EMBL" id="KL363237">
    <property type="protein sequence ID" value="KFD51661.1"/>
    <property type="molecule type" value="Genomic_DNA"/>
</dbReference>
<protein>
    <submittedName>
        <fullName evidence="2">Uncharacterized protein</fullName>
    </submittedName>
</protein>
<reference evidence="2 3" key="1">
    <citation type="journal article" date="2014" name="Nat. Genet.">
        <title>Genome and transcriptome of the porcine whipworm Trichuris suis.</title>
        <authorList>
            <person name="Jex A.R."/>
            <person name="Nejsum P."/>
            <person name="Schwarz E.M."/>
            <person name="Hu L."/>
            <person name="Young N.D."/>
            <person name="Hall R.S."/>
            <person name="Korhonen P.K."/>
            <person name="Liao S."/>
            <person name="Thamsborg S."/>
            <person name="Xia J."/>
            <person name="Xu P."/>
            <person name="Wang S."/>
            <person name="Scheerlinck J.P."/>
            <person name="Hofmann A."/>
            <person name="Sternberg P.W."/>
            <person name="Wang J."/>
            <person name="Gasser R.B."/>
        </authorList>
    </citation>
    <scope>NUCLEOTIDE SEQUENCE [LARGE SCALE GENOMIC DNA]</scope>
    <source>
        <strain evidence="2">DCEP-RM93F</strain>
        <strain evidence="1">DCEP-RM93M</strain>
    </source>
</reference>